<dbReference type="SUPFAM" id="SSF52096">
    <property type="entry name" value="ClpP/crotonase"/>
    <property type="match status" value="1"/>
</dbReference>
<dbReference type="PANTHER" id="PTHR42964:SF1">
    <property type="entry name" value="POLYKETIDE BIOSYNTHESIS ENOYL-COA HYDRATASE PKSH-RELATED"/>
    <property type="match status" value="1"/>
</dbReference>
<dbReference type="PANTHER" id="PTHR42964">
    <property type="entry name" value="ENOYL-COA HYDRATASE"/>
    <property type="match status" value="1"/>
</dbReference>
<evidence type="ECO:0000256" key="1">
    <source>
        <dbReference type="ARBA" id="ARBA00005254"/>
    </source>
</evidence>
<name>A0A8J3D7C5_9BACT</name>
<dbReference type="Proteomes" id="UP000598271">
    <property type="component" value="Unassembled WGS sequence"/>
</dbReference>
<sequence length="268" mass="29155">MTSKLIDSKTLQLIDSYVKINSENRISTVEFFHPAGNALPSGMLDQLARAIRQAGEARDSSVVVLRSGGNRAFCAGASLTELAAITSEQQGKDFFLGFAQVINAMRRCPKFIVARAQGKAVGGGVGLLTAADYCLATHHAAVKLSELTVGIGPFVIEPAVRRKIGLAATTQLTINATEFKSAIWAWQKGLFDDVLETTEELDEHVADIANRLADYEPESMRRMKQVFWEGTDHWDELLRQRAEISGTLVLSDFAQKSLTTILAGLKSG</sequence>
<reference evidence="2 3" key="1">
    <citation type="journal article" date="2014" name="Int. J. Syst. Evol. Microbiol.">
        <title>Complete genome sequence of Corynebacterium casei LMG S-19264T (=DSM 44701T), isolated from a smear-ripened cheese.</title>
        <authorList>
            <consortium name="US DOE Joint Genome Institute (JGI-PGF)"/>
            <person name="Walter F."/>
            <person name="Albersmeier A."/>
            <person name="Kalinowski J."/>
            <person name="Ruckert C."/>
        </authorList>
    </citation>
    <scope>NUCLEOTIDE SEQUENCE [LARGE SCALE GENOMIC DNA]</scope>
    <source>
        <strain evidence="2 3">KCTC 12866</strain>
    </source>
</reference>
<dbReference type="InterPro" id="IPR051683">
    <property type="entry name" value="Enoyl-CoA_Hydratase/Isomerase"/>
</dbReference>
<dbReference type="EMBL" id="BMXF01000001">
    <property type="protein sequence ID" value="GHB61945.1"/>
    <property type="molecule type" value="Genomic_DNA"/>
</dbReference>
<dbReference type="Gene3D" id="3.90.226.10">
    <property type="entry name" value="2-enoyl-CoA Hydratase, Chain A, domain 1"/>
    <property type="match status" value="1"/>
</dbReference>
<gene>
    <name evidence="2" type="ORF">GCM10007390_14810</name>
</gene>
<proteinExistence type="inferred from homology"/>
<keyword evidence="3" id="KW-1185">Reference proteome</keyword>
<dbReference type="InterPro" id="IPR001753">
    <property type="entry name" value="Enoyl-CoA_hydra/iso"/>
</dbReference>
<comment type="caution">
    <text evidence="2">The sequence shown here is derived from an EMBL/GenBank/DDBJ whole genome shotgun (WGS) entry which is preliminary data.</text>
</comment>
<dbReference type="GO" id="GO:0003824">
    <property type="term" value="F:catalytic activity"/>
    <property type="evidence" value="ECO:0007669"/>
    <property type="project" value="UniProtKB-ARBA"/>
</dbReference>
<organism evidence="2 3">
    <name type="scientific">Persicitalea jodogahamensis</name>
    <dbReference type="NCBI Taxonomy" id="402147"/>
    <lineage>
        <taxon>Bacteria</taxon>
        <taxon>Pseudomonadati</taxon>
        <taxon>Bacteroidota</taxon>
        <taxon>Cytophagia</taxon>
        <taxon>Cytophagales</taxon>
        <taxon>Spirosomataceae</taxon>
        <taxon>Persicitalea</taxon>
    </lineage>
</organism>
<dbReference type="InterPro" id="IPR029045">
    <property type="entry name" value="ClpP/crotonase-like_dom_sf"/>
</dbReference>
<protein>
    <submittedName>
        <fullName evidence="2">Enoyl-CoA hydratase</fullName>
    </submittedName>
</protein>
<evidence type="ECO:0000313" key="2">
    <source>
        <dbReference type="EMBL" id="GHB61945.1"/>
    </source>
</evidence>
<dbReference type="RefSeq" id="WP_229580483.1">
    <property type="nucleotide sequence ID" value="NZ_BMXF01000001.1"/>
</dbReference>
<dbReference type="CDD" id="cd06558">
    <property type="entry name" value="crotonase-like"/>
    <property type="match status" value="1"/>
</dbReference>
<dbReference type="Pfam" id="PF00378">
    <property type="entry name" value="ECH_1"/>
    <property type="match status" value="1"/>
</dbReference>
<evidence type="ECO:0000313" key="3">
    <source>
        <dbReference type="Proteomes" id="UP000598271"/>
    </source>
</evidence>
<accession>A0A8J3D7C5</accession>
<comment type="similarity">
    <text evidence="1">Belongs to the enoyl-CoA hydratase/isomerase family.</text>
</comment>
<dbReference type="AlphaFoldDB" id="A0A8J3D7C5"/>